<dbReference type="Proteomes" id="UP000789759">
    <property type="component" value="Unassembled WGS sequence"/>
</dbReference>
<organism evidence="1 2">
    <name type="scientific">Cetraspora pellucida</name>
    <dbReference type="NCBI Taxonomy" id="1433469"/>
    <lineage>
        <taxon>Eukaryota</taxon>
        <taxon>Fungi</taxon>
        <taxon>Fungi incertae sedis</taxon>
        <taxon>Mucoromycota</taxon>
        <taxon>Glomeromycotina</taxon>
        <taxon>Glomeromycetes</taxon>
        <taxon>Diversisporales</taxon>
        <taxon>Gigasporaceae</taxon>
        <taxon>Cetraspora</taxon>
    </lineage>
</organism>
<dbReference type="EMBL" id="CAJVQA010003430">
    <property type="protein sequence ID" value="CAG8574248.1"/>
    <property type="molecule type" value="Genomic_DNA"/>
</dbReference>
<comment type="caution">
    <text evidence="1">The sequence shown here is derived from an EMBL/GenBank/DDBJ whole genome shotgun (WGS) entry which is preliminary data.</text>
</comment>
<keyword evidence="2" id="KW-1185">Reference proteome</keyword>
<dbReference type="OrthoDB" id="2421648at2759"/>
<reference evidence="1" key="1">
    <citation type="submission" date="2021-06" db="EMBL/GenBank/DDBJ databases">
        <authorList>
            <person name="Kallberg Y."/>
            <person name="Tangrot J."/>
            <person name="Rosling A."/>
        </authorList>
    </citation>
    <scope>NUCLEOTIDE SEQUENCE</scope>
    <source>
        <strain evidence="1">FL966</strain>
    </source>
</reference>
<dbReference type="AlphaFoldDB" id="A0A9N9BQZ3"/>
<name>A0A9N9BQZ3_9GLOM</name>
<evidence type="ECO:0000313" key="2">
    <source>
        <dbReference type="Proteomes" id="UP000789759"/>
    </source>
</evidence>
<protein>
    <submittedName>
        <fullName evidence="1">21373_t:CDS:1</fullName>
    </submittedName>
</protein>
<sequence>MNSQIQEPDSNDYVAFWHDANKRDNYLKENFKKLPEEYQQLVRNIGNRGLGPSYNGFQLLSLAVWLRKEEQYTAIDYWQGTNNLYSYYKYNALNELIKKRNQLQTEFSHTPIIKTNDFHYVKLIISNISKGDLYLCDYRSPYLSTIKPTINKGTSATYICKSEAFHRLSAPMKFLSSRDLYASSWSANAFCISINNDDKSRLLVYECEKNDSLDDVMNRDVGKEILNLTNGTTYKGLFNSWIYASVTADSGRNVEINIEIGGNPFSF</sequence>
<accession>A0A9N9BQZ3</accession>
<gene>
    <name evidence="1" type="ORF">CPELLU_LOCUS5793</name>
</gene>
<evidence type="ECO:0000313" key="1">
    <source>
        <dbReference type="EMBL" id="CAG8574248.1"/>
    </source>
</evidence>
<proteinExistence type="predicted"/>